<gene>
    <name evidence="10" type="ORF">B7P43_G05119</name>
</gene>
<dbReference type="SUPFAM" id="SSF64268">
    <property type="entry name" value="PX domain"/>
    <property type="match status" value="1"/>
</dbReference>
<evidence type="ECO:0000256" key="2">
    <source>
        <dbReference type="ARBA" id="ARBA00010883"/>
    </source>
</evidence>
<evidence type="ECO:0000256" key="6">
    <source>
        <dbReference type="PROSITE-ProRule" id="PRU00192"/>
    </source>
</evidence>
<dbReference type="InterPro" id="IPR001452">
    <property type="entry name" value="SH3_domain"/>
</dbReference>
<dbReference type="SMART" id="SM00326">
    <property type="entry name" value="SH3"/>
    <property type="match status" value="1"/>
</dbReference>
<dbReference type="GO" id="GO:0016197">
    <property type="term" value="P:endosomal transport"/>
    <property type="evidence" value="ECO:0007669"/>
    <property type="project" value="TreeGrafter"/>
</dbReference>
<feature type="region of interest" description="Disordered" evidence="7">
    <location>
        <begin position="105"/>
        <end position="181"/>
    </location>
</feature>
<dbReference type="Proteomes" id="UP000235965">
    <property type="component" value="Unassembled WGS sequence"/>
</dbReference>
<dbReference type="InterPro" id="IPR036028">
    <property type="entry name" value="SH3-like_dom_sf"/>
</dbReference>
<dbReference type="PROSITE" id="PS50195">
    <property type="entry name" value="PX"/>
    <property type="match status" value="1"/>
</dbReference>
<name>A0A2J7PXW0_9NEOP</name>
<dbReference type="GO" id="GO:0006897">
    <property type="term" value="P:endocytosis"/>
    <property type="evidence" value="ECO:0007669"/>
    <property type="project" value="TreeGrafter"/>
</dbReference>
<comment type="similarity">
    <text evidence="2">Belongs to the sorting nexin family.</text>
</comment>
<evidence type="ECO:0000256" key="5">
    <source>
        <dbReference type="ARBA" id="ARBA00023329"/>
    </source>
</evidence>
<dbReference type="GO" id="GO:0097320">
    <property type="term" value="P:plasma membrane tubulation"/>
    <property type="evidence" value="ECO:0007669"/>
    <property type="project" value="TreeGrafter"/>
</dbReference>
<evidence type="ECO:0000313" key="11">
    <source>
        <dbReference type="Proteomes" id="UP000235965"/>
    </source>
</evidence>
<dbReference type="PANTHER" id="PTHR45827">
    <property type="entry name" value="SORTING NEXIN"/>
    <property type="match status" value="1"/>
</dbReference>
<dbReference type="GO" id="GO:0030659">
    <property type="term" value="C:cytoplasmic vesicle membrane"/>
    <property type="evidence" value="ECO:0007669"/>
    <property type="project" value="UniProtKB-SubCell"/>
</dbReference>
<dbReference type="PANTHER" id="PTHR45827:SF1">
    <property type="entry name" value="SORTING NEXIN"/>
    <property type="match status" value="1"/>
</dbReference>
<evidence type="ECO:0000256" key="7">
    <source>
        <dbReference type="SAM" id="MobiDB-lite"/>
    </source>
</evidence>
<dbReference type="InterPro" id="IPR036871">
    <property type="entry name" value="PX_dom_sf"/>
</dbReference>
<evidence type="ECO:0000259" key="8">
    <source>
        <dbReference type="PROSITE" id="PS50002"/>
    </source>
</evidence>
<dbReference type="SUPFAM" id="SSF50044">
    <property type="entry name" value="SH3-domain"/>
    <property type="match status" value="1"/>
</dbReference>
<accession>A0A2J7PXW0</accession>
<evidence type="ECO:0000313" key="10">
    <source>
        <dbReference type="EMBL" id="PNF21156.1"/>
    </source>
</evidence>
<dbReference type="Gene3D" id="3.30.1520.10">
    <property type="entry name" value="Phox-like domain"/>
    <property type="match status" value="1"/>
</dbReference>
<dbReference type="Gene3D" id="2.30.30.40">
    <property type="entry name" value="SH3 Domains"/>
    <property type="match status" value="1"/>
</dbReference>
<dbReference type="GO" id="GO:0005886">
    <property type="term" value="C:plasma membrane"/>
    <property type="evidence" value="ECO:0007669"/>
    <property type="project" value="TreeGrafter"/>
</dbReference>
<dbReference type="SMART" id="SM00312">
    <property type="entry name" value="PX"/>
    <property type="match status" value="1"/>
</dbReference>
<reference evidence="10 11" key="1">
    <citation type="submission" date="2017-12" db="EMBL/GenBank/DDBJ databases">
        <title>Hemimetabolous genomes reveal molecular basis of termite eusociality.</title>
        <authorList>
            <person name="Harrison M.C."/>
            <person name="Jongepier E."/>
            <person name="Robertson H.M."/>
            <person name="Arning N."/>
            <person name="Bitard-Feildel T."/>
            <person name="Chao H."/>
            <person name="Childers C.P."/>
            <person name="Dinh H."/>
            <person name="Doddapaneni H."/>
            <person name="Dugan S."/>
            <person name="Gowin J."/>
            <person name="Greiner C."/>
            <person name="Han Y."/>
            <person name="Hu H."/>
            <person name="Hughes D.S.T."/>
            <person name="Huylmans A.-K."/>
            <person name="Kemena C."/>
            <person name="Kremer L.P.M."/>
            <person name="Lee S.L."/>
            <person name="Lopez-Ezquerra A."/>
            <person name="Mallet L."/>
            <person name="Monroy-Kuhn J.M."/>
            <person name="Moser A."/>
            <person name="Murali S.C."/>
            <person name="Muzny D.M."/>
            <person name="Otani S."/>
            <person name="Piulachs M.-D."/>
            <person name="Poelchau M."/>
            <person name="Qu J."/>
            <person name="Schaub F."/>
            <person name="Wada-Katsumata A."/>
            <person name="Worley K.C."/>
            <person name="Xie Q."/>
            <person name="Ylla G."/>
            <person name="Poulsen M."/>
            <person name="Gibbs R.A."/>
            <person name="Schal C."/>
            <person name="Richards S."/>
            <person name="Belles X."/>
            <person name="Korb J."/>
            <person name="Bornberg-Bauer E."/>
        </authorList>
    </citation>
    <scope>NUCLEOTIDE SEQUENCE [LARGE SCALE GENOMIC DNA]</scope>
    <source>
        <tissue evidence="10">Whole body</tissue>
    </source>
</reference>
<comment type="caution">
    <text evidence="10">The sequence shown here is derived from an EMBL/GenBank/DDBJ whole genome shotgun (WGS) entry which is preliminary data.</text>
</comment>
<dbReference type="PRINTS" id="PR00452">
    <property type="entry name" value="SH3DOMAIN"/>
</dbReference>
<dbReference type="GO" id="GO:0035091">
    <property type="term" value="F:phosphatidylinositol binding"/>
    <property type="evidence" value="ECO:0007669"/>
    <property type="project" value="InterPro"/>
</dbReference>
<evidence type="ECO:0000259" key="9">
    <source>
        <dbReference type="PROSITE" id="PS50195"/>
    </source>
</evidence>
<comment type="subcellular location">
    <subcellularLocation>
        <location evidence="1">Cytoplasmic vesicle membrane</location>
    </subcellularLocation>
</comment>
<feature type="compositionally biased region" description="Polar residues" evidence="7">
    <location>
        <begin position="146"/>
        <end position="156"/>
    </location>
</feature>
<dbReference type="PROSITE" id="PS50002">
    <property type="entry name" value="SH3"/>
    <property type="match status" value="1"/>
</dbReference>
<evidence type="ECO:0000256" key="1">
    <source>
        <dbReference type="ARBA" id="ARBA00004156"/>
    </source>
</evidence>
<keyword evidence="11" id="KW-1185">Reference proteome</keyword>
<proteinExistence type="inferred from homology"/>
<dbReference type="Pfam" id="PF10456">
    <property type="entry name" value="BAR_3_WASP_bdg"/>
    <property type="match status" value="1"/>
</dbReference>
<keyword evidence="5" id="KW-0968">Cytoplasmic vesicle</keyword>
<keyword evidence="4" id="KW-0472">Membrane</keyword>
<keyword evidence="3 6" id="KW-0728">SH3 domain</keyword>
<feature type="compositionally biased region" description="Acidic residues" evidence="7">
    <location>
        <begin position="130"/>
        <end position="141"/>
    </location>
</feature>
<dbReference type="InterPro" id="IPR019497">
    <property type="entry name" value="Sorting_nexin_WASP-bd-dom"/>
</dbReference>
<evidence type="ECO:0000256" key="4">
    <source>
        <dbReference type="ARBA" id="ARBA00023136"/>
    </source>
</evidence>
<protein>
    <recommendedName>
        <fullName evidence="12">Sorting nexin</fullName>
    </recommendedName>
</protein>
<dbReference type="AlphaFoldDB" id="A0A2J7PXW0"/>
<dbReference type="FunFam" id="3.30.1520.10:FF:000004">
    <property type="entry name" value="Sorting nexin"/>
    <property type="match status" value="1"/>
</dbReference>
<feature type="domain" description="PX" evidence="9">
    <location>
        <begin position="234"/>
        <end position="344"/>
    </location>
</feature>
<dbReference type="Pfam" id="PF14604">
    <property type="entry name" value="SH3_9"/>
    <property type="match status" value="1"/>
</dbReference>
<dbReference type="Pfam" id="PF00787">
    <property type="entry name" value="PX"/>
    <property type="match status" value="1"/>
</dbReference>
<sequence>MNISGCEISVNSQVSIVKMAGFRVQALYDFAGEPGTAELSITAGEVLTVTRQNVGEGWWEGVNQAGQTGLFPAAYVQEVKGSQPPAMPPPPLPEAFTDPVQEVNTEDTWGSQGDHQQQPLSSQQSYEGGDYWDDEWDDDSEGGGTQTSQTNNSAYASGQVIPKSGSVGDVSTIGKSDGKGTVGRKNFNRFTTFVKSGGESYILGTVKVAVREEDKVHIYESEKGVVWNPITEPYVCMVASPKKESKLKGLKSFIAYQLTPSFNNIQVSRRYKHFDWLHERLEEKFSLVPIPPLPDKQISGRYEEQFIEHRRAQLQAFVNSVCRHPVLSRCEVWQHFLTCTDEKRWKAGKRKAEKDELVGANFFITLQAPERPQNITDLYV</sequence>
<feature type="domain" description="SH3" evidence="8">
    <location>
        <begin position="19"/>
        <end position="81"/>
    </location>
</feature>
<organism evidence="10 11">
    <name type="scientific">Cryptotermes secundus</name>
    <dbReference type="NCBI Taxonomy" id="105785"/>
    <lineage>
        <taxon>Eukaryota</taxon>
        <taxon>Metazoa</taxon>
        <taxon>Ecdysozoa</taxon>
        <taxon>Arthropoda</taxon>
        <taxon>Hexapoda</taxon>
        <taxon>Insecta</taxon>
        <taxon>Pterygota</taxon>
        <taxon>Neoptera</taxon>
        <taxon>Polyneoptera</taxon>
        <taxon>Dictyoptera</taxon>
        <taxon>Blattodea</taxon>
        <taxon>Blattoidea</taxon>
        <taxon>Termitoidae</taxon>
        <taxon>Kalotermitidae</taxon>
        <taxon>Cryptotermitinae</taxon>
        <taxon>Cryptotermes</taxon>
    </lineage>
</organism>
<evidence type="ECO:0000256" key="3">
    <source>
        <dbReference type="ARBA" id="ARBA00022443"/>
    </source>
</evidence>
<feature type="compositionally biased region" description="Polar residues" evidence="7">
    <location>
        <begin position="105"/>
        <end position="125"/>
    </location>
</feature>
<evidence type="ECO:0008006" key="12">
    <source>
        <dbReference type="Google" id="ProtNLM"/>
    </source>
</evidence>
<dbReference type="EMBL" id="NEVH01020852">
    <property type="protein sequence ID" value="PNF21156.1"/>
    <property type="molecule type" value="Genomic_DNA"/>
</dbReference>
<dbReference type="OrthoDB" id="10254720at2759"/>
<dbReference type="CDD" id="cd11763">
    <property type="entry name" value="SH3_SNX9_like"/>
    <property type="match status" value="1"/>
</dbReference>
<dbReference type="InterPro" id="IPR001683">
    <property type="entry name" value="PX_dom"/>
</dbReference>
<dbReference type="CDD" id="cd06862">
    <property type="entry name" value="PX_SNX9_18_like"/>
    <property type="match status" value="1"/>
</dbReference>